<comment type="similarity">
    <text evidence="9">Belongs to the binding-protein-dependent transport system permease family. LivHM subfamily.</text>
</comment>
<feature type="transmembrane region" description="Helical" evidence="10">
    <location>
        <begin position="268"/>
        <end position="289"/>
    </location>
</feature>
<evidence type="ECO:0000313" key="12">
    <source>
        <dbReference type="Proteomes" id="UP000186218"/>
    </source>
</evidence>
<evidence type="ECO:0000256" key="6">
    <source>
        <dbReference type="ARBA" id="ARBA00022970"/>
    </source>
</evidence>
<dbReference type="GO" id="GO:0015190">
    <property type="term" value="F:L-leucine transmembrane transporter activity"/>
    <property type="evidence" value="ECO:0007669"/>
    <property type="project" value="TreeGrafter"/>
</dbReference>
<dbReference type="GO" id="GO:0015192">
    <property type="term" value="F:L-phenylalanine transmembrane transporter activity"/>
    <property type="evidence" value="ECO:0007669"/>
    <property type="project" value="TreeGrafter"/>
</dbReference>
<sequence>MTVHLLAQSTTDLAATINFDVGSLVDNFWTLTVEGLTYGAIYALVAVGYTLVYGVLKLINFAHSEVFMFGMFGQYIGLLFLGFSPQADAYDQGTLLTIVYLLIAGLIGMVVAGAAAIGLERVAYRPLRRRKAKPLAFLITAIGMSFVLQEFVHYVLPKFGGDPTLGGSTAQPAIKLVEPKPEFDIFSATVTNVTVTIVVSALVLAAATEILINRTKFGRGIRAVAQDPDAATLMGVSRERVILLTFLLGGLLAGAAAILYTLRVPNGIVYNGGFILGIKAFSAAVLGGIGNVRGALLGGLLLGVMENYGSIVLGNQWKDVVAFALLVLVLMFRPTGILGESLGRARV</sequence>
<dbReference type="OrthoDB" id="9807115at2"/>
<feature type="transmembrane region" description="Helical" evidence="10">
    <location>
        <begin position="320"/>
        <end position="339"/>
    </location>
</feature>
<dbReference type="Proteomes" id="UP000186218">
    <property type="component" value="Unassembled WGS sequence"/>
</dbReference>
<gene>
    <name evidence="11" type="ORF">SAMN05445060_3525</name>
</gene>
<keyword evidence="12" id="KW-1185">Reference proteome</keyword>
<evidence type="ECO:0000256" key="8">
    <source>
        <dbReference type="ARBA" id="ARBA00023136"/>
    </source>
</evidence>
<keyword evidence="4" id="KW-0997">Cell inner membrane</keyword>
<keyword evidence="5 10" id="KW-0812">Transmembrane</keyword>
<keyword evidence="7 10" id="KW-1133">Transmembrane helix</keyword>
<accession>A0A1N7H586</accession>
<feature type="transmembrane region" description="Helical" evidence="10">
    <location>
        <begin position="241"/>
        <end position="262"/>
    </location>
</feature>
<dbReference type="GO" id="GO:0015808">
    <property type="term" value="P:L-alanine transport"/>
    <property type="evidence" value="ECO:0007669"/>
    <property type="project" value="TreeGrafter"/>
</dbReference>
<keyword evidence="8 10" id="KW-0472">Membrane</keyword>
<keyword evidence="6" id="KW-0029">Amino-acid transport</keyword>
<dbReference type="CDD" id="cd06582">
    <property type="entry name" value="TM_PBP1_LivH_like"/>
    <property type="match status" value="1"/>
</dbReference>
<evidence type="ECO:0000256" key="9">
    <source>
        <dbReference type="ARBA" id="ARBA00037998"/>
    </source>
</evidence>
<dbReference type="InterPro" id="IPR001851">
    <property type="entry name" value="ABC_transp_permease"/>
</dbReference>
<dbReference type="GO" id="GO:0005886">
    <property type="term" value="C:plasma membrane"/>
    <property type="evidence" value="ECO:0007669"/>
    <property type="project" value="UniProtKB-SubCell"/>
</dbReference>
<dbReference type="EMBL" id="FTNT01000012">
    <property type="protein sequence ID" value="SIS20015.1"/>
    <property type="molecule type" value="Genomic_DNA"/>
</dbReference>
<dbReference type="GO" id="GO:0042941">
    <property type="term" value="P:D-alanine transmembrane transport"/>
    <property type="evidence" value="ECO:0007669"/>
    <property type="project" value="TreeGrafter"/>
</dbReference>
<comment type="subcellular location">
    <subcellularLocation>
        <location evidence="1">Cell membrane</location>
        <topology evidence="1">Multi-pass membrane protein</topology>
    </subcellularLocation>
</comment>
<dbReference type="GO" id="GO:1903806">
    <property type="term" value="P:L-isoleucine import across plasma membrane"/>
    <property type="evidence" value="ECO:0007669"/>
    <property type="project" value="TreeGrafter"/>
</dbReference>
<feature type="transmembrane region" description="Helical" evidence="10">
    <location>
        <begin position="135"/>
        <end position="156"/>
    </location>
</feature>
<dbReference type="AlphaFoldDB" id="A0A1N7H586"/>
<feature type="transmembrane region" description="Helical" evidence="10">
    <location>
        <begin position="66"/>
        <end position="83"/>
    </location>
</feature>
<evidence type="ECO:0000256" key="3">
    <source>
        <dbReference type="ARBA" id="ARBA00022475"/>
    </source>
</evidence>
<evidence type="ECO:0000256" key="1">
    <source>
        <dbReference type="ARBA" id="ARBA00004651"/>
    </source>
</evidence>
<proteinExistence type="inferred from homology"/>
<evidence type="ECO:0000256" key="7">
    <source>
        <dbReference type="ARBA" id="ARBA00022989"/>
    </source>
</evidence>
<protein>
    <submittedName>
        <fullName evidence="11">Branched-chain amino acid transport system permease protein</fullName>
    </submittedName>
</protein>
<dbReference type="Pfam" id="PF02653">
    <property type="entry name" value="BPD_transp_2"/>
    <property type="match status" value="1"/>
</dbReference>
<name>A0A1N7H586_9NOCA</name>
<evidence type="ECO:0000256" key="2">
    <source>
        <dbReference type="ARBA" id="ARBA00022448"/>
    </source>
</evidence>
<dbReference type="STRING" id="1344003.SAMN05445060_3525"/>
<dbReference type="PANTHER" id="PTHR11795">
    <property type="entry name" value="BRANCHED-CHAIN AMINO ACID TRANSPORT SYSTEM PERMEASE PROTEIN LIVH"/>
    <property type="match status" value="1"/>
</dbReference>
<reference evidence="11 12" key="1">
    <citation type="submission" date="2017-01" db="EMBL/GenBank/DDBJ databases">
        <authorList>
            <person name="Mah S.A."/>
            <person name="Swanson W.J."/>
            <person name="Moy G.W."/>
            <person name="Vacquier V.D."/>
        </authorList>
    </citation>
    <scope>NUCLEOTIDE SEQUENCE [LARGE SCALE GENOMIC DNA]</scope>
    <source>
        <strain evidence="11 12">CPCC 203464</strain>
    </source>
</reference>
<dbReference type="GO" id="GO:0005304">
    <property type="term" value="F:L-valine transmembrane transporter activity"/>
    <property type="evidence" value="ECO:0007669"/>
    <property type="project" value="TreeGrafter"/>
</dbReference>
<organism evidence="11 12">
    <name type="scientific">Williamsia sterculiae</name>
    <dbReference type="NCBI Taxonomy" id="1344003"/>
    <lineage>
        <taxon>Bacteria</taxon>
        <taxon>Bacillati</taxon>
        <taxon>Actinomycetota</taxon>
        <taxon>Actinomycetes</taxon>
        <taxon>Mycobacteriales</taxon>
        <taxon>Nocardiaceae</taxon>
        <taxon>Williamsia</taxon>
    </lineage>
</organism>
<feature type="transmembrane region" description="Helical" evidence="10">
    <location>
        <begin position="36"/>
        <end position="59"/>
    </location>
</feature>
<keyword evidence="2" id="KW-0813">Transport</keyword>
<dbReference type="RefSeq" id="WP_076482236.1">
    <property type="nucleotide sequence ID" value="NZ_FTNT01000012.1"/>
</dbReference>
<evidence type="ECO:0000313" key="11">
    <source>
        <dbReference type="EMBL" id="SIS20015.1"/>
    </source>
</evidence>
<feature type="transmembrane region" description="Helical" evidence="10">
    <location>
        <begin position="95"/>
        <end position="123"/>
    </location>
</feature>
<evidence type="ECO:0000256" key="5">
    <source>
        <dbReference type="ARBA" id="ARBA00022692"/>
    </source>
</evidence>
<feature type="transmembrane region" description="Helical" evidence="10">
    <location>
        <begin position="296"/>
        <end position="314"/>
    </location>
</feature>
<evidence type="ECO:0000256" key="4">
    <source>
        <dbReference type="ARBA" id="ARBA00022519"/>
    </source>
</evidence>
<evidence type="ECO:0000256" key="10">
    <source>
        <dbReference type="SAM" id="Phobius"/>
    </source>
</evidence>
<dbReference type="InterPro" id="IPR052157">
    <property type="entry name" value="BCAA_transport_permease"/>
</dbReference>
<keyword evidence="3" id="KW-1003">Cell membrane</keyword>
<dbReference type="GO" id="GO:0015188">
    <property type="term" value="F:L-isoleucine transmembrane transporter activity"/>
    <property type="evidence" value="ECO:0007669"/>
    <property type="project" value="TreeGrafter"/>
</dbReference>
<dbReference type="PANTHER" id="PTHR11795:SF371">
    <property type="entry name" value="HIGH-AFFINITY BRANCHED-CHAIN AMINO ACID TRANSPORT SYSTEM PERMEASE PROTEIN LIVH"/>
    <property type="match status" value="1"/>
</dbReference>
<feature type="transmembrane region" description="Helical" evidence="10">
    <location>
        <begin position="185"/>
        <end position="212"/>
    </location>
</feature>